<dbReference type="Proteomes" id="UP000277580">
    <property type="component" value="Unassembled WGS sequence"/>
</dbReference>
<keyword evidence="3" id="KW-1185">Reference proteome</keyword>
<protein>
    <submittedName>
        <fullName evidence="2">Uncharacterized protein</fullName>
    </submittedName>
</protein>
<organism evidence="2 3">
    <name type="scientific">Morchella conica CCBAS932</name>
    <dbReference type="NCBI Taxonomy" id="1392247"/>
    <lineage>
        <taxon>Eukaryota</taxon>
        <taxon>Fungi</taxon>
        <taxon>Dikarya</taxon>
        <taxon>Ascomycota</taxon>
        <taxon>Pezizomycotina</taxon>
        <taxon>Pezizomycetes</taxon>
        <taxon>Pezizales</taxon>
        <taxon>Morchellaceae</taxon>
        <taxon>Morchella</taxon>
    </lineage>
</organism>
<name>A0A3N4KGI0_9PEZI</name>
<gene>
    <name evidence="2" type="ORF">P167DRAFT_577061</name>
</gene>
<sequence>MSFQRLALHYGRATATVFAALLIIWESRTGRNHELKKLDSGLRHVGSDGDRCGSKIDRCGSKIDRCESRSNTSSPSLLKPLFSP</sequence>
<evidence type="ECO:0000256" key="1">
    <source>
        <dbReference type="SAM" id="MobiDB-lite"/>
    </source>
</evidence>
<dbReference type="AlphaFoldDB" id="A0A3N4KGI0"/>
<feature type="compositionally biased region" description="Low complexity" evidence="1">
    <location>
        <begin position="73"/>
        <end position="84"/>
    </location>
</feature>
<evidence type="ECO:0000313" key="3">
    <source>
        <dbReference type="Proteomes" id="UP000277580"/>
    </source>
</evidence>
<dbReference type="InParanoid" id="A0A3N4KGI0"/>
<feature type="region of interest" description="Disordered" evidence="1">
    <location>
        <begin position="65"/>
        <end position="84"/>
    </location>
</feature>
<accession>A0A3N4KGI0</accession>
<dbReference type="EMBL" id="ML119150">
    <property type="protein sequence ID" value="RPB09617.1"/>
    <property type="molecule type" value="Genomic_DNA"/>
</dbReference>
<reference evidence="2 3" key="1">
    <citation type="journal article" date="2018" name="Nat. Ecol. Evol.">
        <title>Pezizomycetes genomes reveal the molecular basis of ectomycorrhizal truffle lifestyle.</title>
        <authorList>
            <person name="Murat C."/>
            <person name="Payen T."/>
            <person name="Noel B."/>
            <person name="Kuo A."/>
            <person name="Morin E."/>
            <person name="Chen J."/>
            <person name="Kohler A."/>
            <person name="Krizsan K."/>
            <person name="Balestrini R."/>
            <person name="Da Silva C."/>
            <person name="Montanini B."/>
            <person name="Hainaut M."/>
            <person name="Levati E."/>
            <person name="Barry K.W."/>
            <person name="Belfiori B."/>
            <person name="Cichocki N."/>
            <person name="Clum A."/>
            <person name="Dockter R.B."/>
            <person name="Fauchery L."/>
            <person name="Guy J."/>
            <person name="Iotti M."/>
            <person name="Le Tacon F."/>
            <person name="Lindquist E.A."/>
            <person name="Lipzen A."/>
            <person name="Malagnac F."/>
            <person name="Mello A."/>
            <person name="Molinier V."/>
            <person name="Miyauchi S."/>
            <person name="Poulain J."/>
            <person name="Riccioni C."/>
            <person name="Rubini A."/>
            <person name="Sitrit Y."/>
            <person name="Splivallo R."/>
            <person name="Traeger S."/>
            <person name="Wang M."/>
            <person name="Zifcakova L."/>
            <person name="Wipf D."/>
            <person name="Zambonelli A."/>
            <person name="Paolocci F."/>
            <person name="Nowrousian M."/>
            <person name="Ottonello S."/>
            <person name="Baldrian P."/>
            <person name="Spatafora J.W."/>
            <person name="Henrissat B."/>
            <person name="Nagy L.G."/>
            <person name="Aury J.M."/>
            <person name="Wincker P."/>
            <person name="Grigoriev I.V."/>
            <person name="Bonfante P."/>
            <person name="Martin F.M."/>
        </authorList>
    </citation>
    <scope>NUCLEOTIDE SEQUENCE [LARGE SCALE GENOMIC DNA]</scope>
    <source>
        <strain evidence="2 3">CCBAS932</strain>
    </source>
</reference>
<evidence type="ECO:0000313" key="2">
    <source>
        <dbReference type="EMBL" id="RPB09617.1"/>
    </source>
</evidence>
<proteinExistence type="predicted"/>